<name>A0A9D4E9T2_DREPO</name>
<dbReference type="AlphaFoldDB" id="A0A9D4E9T2"/>
<gene>
    <name evidence="1" type="ORF">DPMN_177194</name>
</gene>
<evidence type="ECO:0000313" key="1">
    <source>
        <dbReference type="EMBL" id="KAH3775786.1"/>
    </source>
</evidence>
<dbReference type="EMBL" id="JAIWYP010000009">
    <property type="protein sequence ID" value="KAH3775786.1"/>
    <property type="molecule type" value="Genomic_DNA"/>
</dbReference>
<reference evidence="1" key="2">
    <citation type="submission" date="2020-11" db="EMBL/GenBank/DDBJ databases">
        <authorList>
            <person name="McCartney M.A."/>
            <person name="Auch B."/>
            <person name="Kono T."/>
            <person name="Mallez S."/>
            <person name="Becker A."/>
            <person name="Gohl D.M."/>
            <person name="Silverstein K.A.T."/>
            <person name="Koren S."/>
            <person name="Bechman K.B."/>
            <person name="Herman A."/>
            <person name="Abrahante J.E."/>
            <person name="Garbe J."/>
        </authorList>
    </citation>
    <scope>NUCLEOTIDE SEQUENCE</scope>
    <source>
        <strain evidence="1">Duluth1</strain>
        <tissue evidence="1">Whole animal</tissue>
    </source>
</reference>
<accession>A0A9D4E9T2</accession>
<protein>
    <submittedName>
        <fullName evidence="1">Uncharacterized protein</fullName>
    </submittedName>
</protein>
<proteinExistence type="predicted"/>
<reference evidence="1" key="1">
    <citation type="journal article" date="2019" name="bioRxiv">
        <title>The Genome of the Zebra Mussel, Dreissena polymorpha: A Resource for Invasive Species Research.</title>
        <authorList>
            <person name="McCartney M.A."/>
            <person name="Auch B."/>
            <person name="Kono T."/>
            <person name="Mallez S."/>
            <person name="Zhang Y."/>
            <person name="Obille A."/>
            <person name="Becker A."/>
            <person name="Abrahante J.E."/>
            <person name="Garbe J."/>
            <person name="Badalamenti J.P."/>
            <person name="Herman A."/>
            <person name="Mangelson H."/>
            <person name="Liachko I."/>
            <person name="Sullivan S."/>
            <person name="Sone E.D."/>
            <person name="Koren S."/>
            <person name="Silverstein K.A.T."/>
            <person name="Beckman K.B."/>
            <person name="Gohl D.M."/>
        </authorList>
    </citation>
    <scope>NUCLEOTIDE SEQUENCE</scope>
    <source>
        <strain evidence="1">Duluth1</strain>
        <tissue evidence="1">Whole animal</tissue>
    </source>
</reference>
<keyword evidence="2" id="KW-1185">Reference proteome</keyword>
<dbReference type="Proteomes" id="UP000828390">
    <property type="component" value="Unassembled WGS sequence"/>
</dbReference>
<organism evidence="1 2">
    <name type="scientific">Dreissena polymorpha</name>
    <name type="common">Zebra mussel</name>
    <name type="synonym">Mytilus polymorpha</name>
    <dbReference type="NCBI Taxonomy" id="45954"/>
    <lineage>
        <taxon>Eukaryota</taxon>
        <taxon>Metazoa</taxon>
        <taxon>Spiralia</taxon>
        <taxon>Lophotrochozoa</taxon>
        <taxon>Mollusca</taxon>
        <taxon>Bivalvia</taxon>
        <taxon>Autobranchia</taxon>
        <taxon>Heteroconchia</taxon>
        <taxon>Euheterodonta</taxon>
        <taxon>Imparidentia</taxon>
        <taxon>Neoheterodontei</taxon>
        <taxon>Myida</taxon>
        <taxon>Dreissenoidea</taxon>
        <taxon>Dreissenidae</taxon>
        <taxon>Dreissena</taxon>
    </lineage>
</organism>
<comment type="caution">
    <text evidence="1">The sequence shown here is derived from an EMBL/GenBank/DDBJ whole genome shotgun (WGS) entry which is preliminary data.</text>
</comment>
<sequence length="71" mass="7548">MSVSSFKVKGTGSSENAMAVPRFAEGNLPRSSVKVMGPRGQEAQNVPGGIWDIKIGDMNVGSYWDCNSTVL</sequence>
<evidence type="ECO:0000313" key="2">
    <source>
        <dbReference type="Proteomes" id="UP000828390"/>
    </source>
</evidence>